<evidence type="ECO:0000313" key="11">
    <source>
        <dbReference type="EMBL" id="ACZ10108.1"/>
    </source>
</evidence>
<dbReference type="RefSeq" id="WP_012862690.1">
    <property type="nucleotide sequence ID" value="NC_013517.1"/>
</dbReference>
<proteinExistence type="predicted"/>
<gene>
    <name evidence="11" type="ordered locus">Sterm_3267</name>
</gene>
<dbReference type="Pfam" id="PF00005">
    <property type="entry name" value="ABC_tran"/>
    <property type="match status" value="1"/>
</dbReference>
<protein>
    <submittedName>
        <fullName evidence="11">ABC transporter related protein</fullName>
    </submittedName>
</protein>
<evidence type="ECO:0000256" key="7">
    <source>
        <dbReference type="ARBA" id="ARBA00023136"/>
    </source>
</evidence>
<feature type="transmembrane region" description="Helical" evidence="8">
    <location>
        <begin position="61"/>
        <end position="79"/>
    </location>
</feature>
<comment type="subcellular location">
    <subcellularLocation>
        <location evidence="1">Cell membrane</location>
        <topology evidence="1">Multi-pass membrane protein</topology>
    </subcellularLocation>
</comment>
<evidence type="ECO:0000256" key="3">
    <source>
        <dbReference type="ARBA" id="ARBA00022692"/>
    </source>
</evidence>
<dbReference type="InterPro" id="IPR011527">
    <property type="entry name" value="ABC1_TM_dom"/>
</dbReference>
<evidence type="ECO:0000256" key="2">
    <source>
        <dbReference type="ARBA" id="ARBA00022448"/>
    </source>
</evidence>
<dbReference type="SMART" id="SM00382">
    <property type="entry name" value="AAA"/>
    <property type="match status" value="1"/>
</dbReference>
<feature type="domain" description="ABC transmembrane type-1" evidence="10">
    <location>
        <begin position="19"/>
        <end position="304"/>
    </location>
</feature>
<dbReference type="Proteomes" id="UP000000845">
    <property type="component" value="Chromosome"/>
</dbReference>
<dbReference type="KEGG" id="str:Sterm_3267"/>
<dbReference type="SUPFAM" id="SSF52540">
    <property type="entry name" value="P-loop containing nucleoside triphosphate hydrolases"/>
    <property type="match status" value="1"/>
</dbReference>
<dbReference type="SUPFAM" id="SSF90123">
    <property type="entry name" value="ABC transporter transmembrane region"/>
    <property type="match status" value="1"/>
</dbReference>
<feature type="transmembrane region" description="Helical" evidence="8">
    <location>
        <begin position="277"/>
        <end position="308"/>
    </location>
</feature>
<keyword evidence="12" id="KW-1185">Reference proteome</keyword>
<evidence type="ECO:0000256" key="8">
    <source>
        <dbReference type="SAM" id="Phobius"/>
    </source>
</evidence>
<dbReference type="GO" id="GO:0016887">
    <property type="term" value="F:ATP hydrolysis activity"/>
    <property type="evidence" value="ECO:0007669"/>
    <property type="project" value="InterPro"/>
</dbReference>
<name>D1APS4_SEBTE</name>
<evidence type="ECO:0000256" key="6">
    <source>
        <dbReference type="ARBA" id="ARBA00022989"/>
    </source>
</evidence>
<keyword evidence="6 8" id="KW-1133">Transmembrane helix</keyword>
<dbReference type="InterPro" id="IPR036640">
    <property type="entry name" value="ABC1_TM_sf"/>
</dbReference>
<dbReference type="AlphaFoldDB" id="D1APS4"/>
<dbReference type="GO" id="GO:0005886">
    <property type="term" value="C:plasma membrane"/>
    <property type="evidence" value="ECO:0007669"/>
    <property type="project" value="UniProtKB-SubCell"/>
</dbReference>
<dbReference type="eggNOG" id="COG1132">
    <property type="taxonomic scope" value="Bacteria"/>
</dbReference>
<evidence type="ECO:0000256" key="4">
    <source>
        <dbReference type="ARBA" id="ARBA00022741"/>
    </source>
</evidence>
<dbReference type="GO" id="GO:0034040">
    <property type="term" value="F:ATPase-coupled lipid transmembrane transporter activity"/>
    <property type="evidence" value="ECO:0007669"/>
    <property type="project" value="TreeGrafter"/>
</dbReference>
<dbReference type="Gene3D" id="1.20.1560.10">
    <property type="entry name" value="ABC transporter type 1, transmembrane domain"/>
    <property type="match status" value="1"/>
</dbReference>
<sequence>MLQKLLFLSDEGYKGLKKAIAACVLTNFSIMAAFGIVINIINEVIRPFVLDEGNMNTQKILVYFLAGIVLAVLQGFIYMNEYNKTYFNAYSESEDTRLDIAEHIRKLPLSFFNRKNLSEITVNMMEDCTRIENALSHVIPQLIGNVISATLVCIMLAVYDWRMAAAVYITLPVTALFIFLTKKIQIRYGERHVKAKLRVSDQVHEYIDGIKVVKAFNLGGEKFAALDRAMHNFMKESIIFEGITGTIVTTAVVFLQTGIGIVVFTGTNLLLSGSIPIISYILFILISVKIYSPLVTVLTLSASLNYFMVATKRMQTLRNEKEMLGRSDINIENFDFKLENVSFAYNADEVISDFSAHIKQGEVTALVGPSGSGKSTISHLLARFWDVSRGRITLGGTDIKEIEPEKLMTYMSFVFQDVVLFNDSVYNNIKIGNINASKEEIIEAAKRARCHEFIMEMPEGYDTVIGENGGTLSGGERQRISIARAILKNAPVILLDEATSSLDPENEVEIQTALSELVKEKTVVVIAHRLRTVVNADQILVLKDGKLEESGTHEKLMEKNGLYRQLYQIQQESSEWKFR</sequence>
<dbReference type="STRING" id="526218.Sterm_3267"/>
<dbReference type="Pfam" id="PF00664">
    <property type="entry name" value="ABC_membrane"/>
    <property type="match status" value="1"/>
</dbReference>
<feature type="transmembrane region" description="Helical" evidence="8">
    <location>
        <begin position="20"/>
        <end position="41"/>
    </location>
</feature>
<dbReference type="HOGENOM" id="CLU_000604_84_9_0"/>
<reference evidence="11 12" key="2">
    <citation type="journal article" date="2010" name="Stand. Genomic Sci.">
        <title>Complete genome sequence of Sebaldella termitidis type strain (NCTC 11300).</title>
        <authorList>
            <person name="Harmon-Smith M."/>
            <person name="Celia L."/>
            <person name="Chertkov O."/>
            <person name="Lapidus A."/>
            <person name="Copeland A."/>
            <person name="Glavina Del Rio T."/>
            <person name="Nolan M."/>
            <person name="Lucas S."/>
            <person name="Tice H."/>
            <person name="Cheng J.F."/>
            <person name="Han C."/>
            <person name="Detter J.C."/>
            <person name="Bruce D."/>
            <person name="Goodwin L."/>
            <person name="Pitluck S."/>
            <person name="Pati A."/>
            <person name="Liolios K."/>
            <person name="Ivanova N."/>
            <person name="Mavromatis K."/>
            <person name="Mikhailova N."/>
            <person name="Chen A."/>
            <person name="Palaniappan K."/>
            <person name="Land M."/>
            <person name="Hauser L."/>
            <person name="Chang Y.J."/>
            <person name="Jeffries C.D."/>
            <person name="Brettin T."/>
            <person name="Goker M."/>
            <person name="Beck B."/>
            <person name="Bristow J."/>
            <person name="Eisen J.A."/>
            <person name="Markowitz V."/>
            <person name="Hugenholtz P."/>
            <person name="Kyrpides N.C."/>
            <person name="Klenk H.P."/>
            <person name="Chen F."/>
        </authorList>
    </citation>
    <scope>NUCLEOTIDE SEQUENCE [LARGE SCALE GENOMIC DNA]</scope>
    <source>
        <strain evidence="12">ATCC 33386 / NCTC 11300</strain>
    </source>
</reference>
<dbReference type="InterPro" id="IPR003439">
    <property type="entry name" value="ABC_transporter-like_ATP-bd"/>
</dbReference>
<keyword evidence="2" id="KW-0813">Transport</keyword>
<dbReference type="PROSITE" id="PS00211">
    <property type="entry name" value="ABC_TRANSPORTER_1"/>
    <property type="match status" value="1"/>
</dbReference>
<dbReference type="PANTHER" id="PTHR24221">
    <property type="entry name" value="ATP-BINDING CASSETTE SUB-FAMILY B"/>
    <property type="match status" value="1"/>
</dbReference>
<feature type="transmembrane region" description="Helical" evidence="8">
    <location>
        <begin position="238"/>
        <end position="265"/>
    </location>
</feature>
<dbReference type="InterPro" id="IPR003593">
    <property type="entry name" value="AAA+_ATPase"/>
</dbReference>
<keyword evidence="3 8" id="KW-0812">Transmembrane</keyword>
<feature type="domain" description="ABC transporter" evidence="9">
    <location>
        <begin position="336"/>
        <end position="569"/>
    </location>
</feature>
<evidence type="ECO:0000256" key="5">
    <source>
        <dbReference type="ARBA" id="ARBA00022840"/>
    </source>
</evidence>
<dbReference type="InterPro" id="IPR017871">
    <property type="entry name" value="ABC_transporter-like_CS"/>
</dbReference>
<dbReference type="PROSITE" id="PS50893">
    <property type="entry name" value="ABC_TRANSPORTER_2"/>
    <property type="match status" value="1"/>
</dbReference>
<keyword evidence="4" id="KW-0547">Nucleotide-binding</keyword>
<dbReference type="GO" id="GO:0140359">
    <property type="term" value="F:ABC-type transporter activity"/>
    <property type="evidence" value="ECO:0007669"/>
    <property type="project" value="InterPro"/>
</dbReference>
<feature type="transmembrane region" description="Helical" evidence="8">
    <location>
        <begin position="142"/>
        <end position="159"/>
    </location>
</feature>
<dbReference type="EMBL" id="CP001739">
    <property type="protein sequence ID" value="ACZ10108.1"/>
    <property type="molecule type" value="Genomic_DNA"/>
</dbReference>
<evidence type="ECO:0000259" key="9">
    <source>
        <dbReference type="PROSITE" id="PS50893"/>
    </source>
</evidence>
<dbReference type="InterPro" id="IPR027417">
    <property type="entry name" value="P-loop_NTPase"/>
</dbReference>
<dbReference type="Gene3D" id="3.40.50.300">
    <property type="entry name" value="P-loop containing nucleotide triphosphate hydrolases"/>
    <property type="match status" value="1"/>
</dbReference>
<dbReference type="FunFam" id="3.40.50.300:FF:000287">
    <property type="entry name" value="Multidrug ABC transporter ATP-binding protein"/>
    <property type="match status" value="1"/>
</dbReference>
<dbReference type="InterPro" id="IPR039421">
    <property type="entry name" value="Type_1_exporter"/>
</dbReference>
<evidence type="ECO:0000259" key="10">
    <source>
        <dbReference type="PROSITE" id="PS50929"/>
    </source>
</evidence>
<dbReference type="CDD" id="cd07346">
    <property type="entry name" value="ABC_6TM_exporters"/>
    <property type="match status" value="1"/>
</dbReference>
<reference evidence="12" key="1">
    <citation type="submission" date="2009-09" db="EMBL/GenBank/DDBJ databases">
        <title>The complete chromosome of Sebaldella termitidis ATCC 33386.</title>
        <authorList>
            <consortium name="US DOE Joint Genome Institute (JGI-PGF)"/>
            <person name="Lucas S."/>
            <person name="Copeland A."/>
            <person name="Lapidus A."/>
            <person name="Glavina del Rio T."/>
            <person name="Dalin E."/>
            <person name="Tice H."/>
            <person name="Bruce D."/>
            <person name="Goodwin L."/>
            <person name="Pitluck S."/>
            <person name="Kyrpides N."/>
            <person name="Mavromatis K."/>
            <person name="Ivanova N."/>
            <person name="Mikhailova N."/>
            <person name="Sims D."/>
            <person name="Meincke L."/>
            <person name="Brettin T."/>
            <person name="Detter J.C."/>
            <person name="Han C."/>
            <person name="Larimer F."/>
            <person name="Land M."/>
            <person name="Hauser L."/>
            <person name="Markowitz V."/>
            <person name="Cheng J.F."/>
            <person name="Hugenholtz P."/>
            <person name="Woyke T."/>
            <person name="Wu D."/>
            <person name="Eisen J.A."/>
        </authorList>
    </citation>
    <scope>NUCLEOTIDE SEQUENCE [LARGE SCALE GENOMIC DNA]</scope>
    <source>
        <strain evidence="12">ATCC 33386 / NCTC 11300</strain>
    </source>
</reference>
<feature type="transmembrane region" description="Helical" evidence="8">
    <location>
        <begin position="165"/>
        <end position="181"/>
    </location>
</feature>
<dbReference type="PANTHER" id="PTHR24221:SF397">
    <property type="entry name" value="ABC TRANSPORTER, ATP-BINDING TRANSMEMBRANE PROTEIN"/>
    <property type="match status" value="1"/>
</dbReference>
<dbReference type="PROSITE" id="PS50929">
    <property type="entry name" value="ABC_TM1F"/>
    <property type="match status" value="1"/>
</dbReference>
<evidence type="ECO:0000256" key="1">
    <source>
        <dbReference type="ARBA" id="ARBA00004651"/>
    </source>
</evidence>
<keyword evidence="7 8" id="KW-0472">Membrane</keyword>
<accession>D1APS4</accession>
<evidence type="ECO:0000313" key="12">
    <source>
        <dbReference type="Proteomes" id="UP000000845"/>
    </source>
</evidence>
<dbReference type="GO" id="GO:0005524">
    <property type="term" value="F:ATP binding"/>
    <property type="evidence" value="ECO:0007669"/>
    <property type="project" value="UniProtKB-KW"/>
</dbReference>
<keyword evidence="5" id="KW-0067">ATP-binding</keyword>
<organism evidence="11 12">
    <name type="scientific">Sebaldella termitidis (strain ATCC 33386 / NCTC 11300)</name>
    <dbReference type="NCBI Taxonomy" id="526218"/>
    <lineage>
        <taxon>Bacteria</taxon>
        <taxon>Fusobacteriati</taxon>
        <taxon>Fusobacteriota</taxon>
        <taxon>Fusobacteriia</taxon>
        <taxon>Fusobacteriales</taxon>
        <taxon>Leptotrichiaceae</taxon>
        <taxon>Sebaldella</taxon>
    </lineage>
</organism>